<feature type="region of interest" description="Disordered" evidence="1">
    <location>
        <begin position="73"/>
        <end position="117"/>
    </location>
</feature>
<name>A0ABD0MPJ2_CIRMR</name>
<organism evidence="2 3">
    <name type="scientific">Cirrhinus mrigala</name>
    <name type="common">Mrigala</name>
    <dbReference type="NCBI Taxonomy" id="683832"/>
    <lineage>
        <taxon>Eukaryota</taxon>
        <taxon>Metazoa</taxon>
        <taxon>Chordata</taxon>
        <taxon>Craniata</taxon>
        <taxon>Vertebrata</taxon>
        <taxon>Euteleostomi</taxon>
        <taxon>Actinopterygii</taxon>
        <taxon>Neopterygii</taxon>
        <taxon>Teleostei</taxon>
        <taxon>Ostariophysi</taxon>
        <taxon>Cypriniformes</taxon>
        <taxon>Cyprinidae</taxon>
        <taxon>Labeoninae</taxon>
        <taxon>Labeonini</taxon>
        <taxon>Cirrhinus</taxon>
    </lineage>
</organism>
<evidence type="ECO:0000256" key="1">
    <source>
        <dbReference type="SAM" id="MobiDB-lite"/>
    </source>
</evidence>
<comment type="caution">
    <text evidence="2">The sequence shown here is derived from an EMBL/GenBank/DDBJ whole genome shotgun (WGS) entry which is preliminary data.</text>
</comment>
<feature type="compositionally biased region" description="Basic residues" evidence="1">
    <location>
        <begin position="31"/>
        <end position="40"/>
    </location>
</feature>
<evidence type="ECO:0000313" key="2">
    <source>
        <dbReference type="EMBL" id="KAL0150864.1"/>
    </source>
</evidence>
<keyword evidence="3" id="KW-1185">Reference proteome</keyword>
<reference evidence="2 3" key="1">
    <citation type="submission" date="2024-05" db="EMBL/GenBank/DDBJ databases">
        <title>Genome sequencing and assembly of Indian major carp, Cirrhinus mrigala (Hamilton, 1822).</title>
        <authorList>
            <person name="Mohindra V."/>
            <person name="Chowdhury L.M."/>
            <person name="Lal K."/>
            <person name="Jena J.K."/>
        </authorList>
    </citation>
    <scope>NUCLEOTIDE SEQUENCE [LARGE SCALE GENOMIC DNA]</scope>
    <source>
        <strain evidence="2">CM1030</strain>
        <tissue evidence="2">Blood</tissue>
    </source>
</reference>
<protein>
    <submittedName>
        <fullName evidence="2">Uncharacterized protein</fullName>
    </submittedName>
</protein>
<dbReference type="EMBL" id="JAMKFB020000267">
    <property type="protein sequence ID" value="KAL0150864.1"/>
    <property type="molecule type" value="Genomic_DNA"/>
</dbReference>
<feature type="compositionally biased region" description="Acidic residues" evidence="1">
    <location>
        <begin position="107"/>
        <end position="117"/>
    </location>
</feature>
<evidence type="ECO:0000313" key="3">
    <source>
        <dbReference type="Proteomes" id="UP001529510"/>
    </source>
</evidence>
<sequence>MDSSQPPDTKEKKRAKRPLSKDPGPSSKAKERSKQKKHSRLCATLGEEDASVRRLEELVFGAEEQLTERLAQDSGALLEDDDDGDGSVCSEDSGSESRRPAVRSAVWEDEDDELDEE</sequence>
<accession>A0ABD0MPJ2</accession>
<dbReference type="AlphaFoldDB" id="A0ABD0MPJ2"/>
<gene>
    <name evidence="2" type="ORF">M9458_053783</name>
</gene>
<proteinExistence type="predicted"/>
<dbReference type="Proteomes" id="UP001529510">
    <property type="component" value="Unassembled WGS sequence"/>
</dbReference>
<feature type="region of interest" description="Disordered" evidence="1">
    <location>
        <begin position="1"/>
        <end position="48"/>
    </location>
</feature>